<gene>
    <name evidence="1" type="ORF">N7537_004579</name>
</gene>
<dbReference type="GeneID" id="81585878"/>
<keyword evidence="2" id="KW-1185">Reference proteome</keyword>
<name>A0AAD6ECQ4_9EURO</name>
<organism evidence="1 2">
    <name type="scientific">Penicillium hordei</name>
    <dbReference type="NCBI Taxonomy" id="40994"/>
    <lineage>
        <taxon>Eukaryota</taxon>
        <taxon>Fungi</taxon>
        <taxon>Dikarya</taxon>
        <taxon>Ascomycota</taxon>
        <taxon>Pezizomycotina</taxon>
        <taxon>Eurotiomycetes</taxon>
        <taxon>Eurotiomycetidae</taxon>
        <taxon>Eurotiales</taxon>
        <taxon>Aspergillaceae</taxon>
        <taxon>Penicillium</taxon>
    </lineage>
</organism>
<dbReference type="EMBL" id="JAQJAE010000002">
    <property type="protein sequence ID" value="KAJ5607960.1"/>
    <property type="molecule type" value="Genomic_DNA"/>
</dbReference>
<reference evidence="1" key="1">
    <citation type="journal article" date="2023" name="IMA Fungus">
        <title>Comparative genomic study of the Penicillium genus elucidates a diverse pangenome and 15 lateral gene transfer events.</title>
        <authorList>
            <person name="Petersen C."/>
            <person name="Sorensen T."/>
            <person name="Nielsen M.R."/>
            <person name="Sondergaard T.E."/>
            <person name="Sorensen J.L."/>
            <person name="Fitzpatrick D.A."/>
            <person name="Frisvad J.C."/>
            <person name="Nielsen K.L."/>
        </authorList>
    </citation>
    <scope>NUCLEOTIDE SEQUENCE</scope>
    <source>
        <strain evidence="1">IBT 12815</strain>
    </source>
</reference>
<evidence type="ECO:0000313" key="2">
    <source>
        <dbReference type="Proteomes" id="UP001213799"/>
    </source>
</evidence>
<dbReference type="RefSeq" id="XP_056755384.1">
    <property type="nucleotide sequence ID" value="XM_056895636.1"/>
</dbReference>
<reference evidence="1" key="2">
    <citation type="submission" date="2023-01" db="EMBL/GenBank/DDBJ databases">
        <authorList>
            <person name="Petersen C."/>
        </authorList>
    </citation>
    <scope>NUCLEOTIDE SEQUENCE</scope>
    <source>
        <strain evidence="1">IBT 12815</strain>
    </source>
</reference>
<comment type="caution">
    <text evidence="1">The sequence shown here is derived from an EMBL/GenBank/DDBJ whole genome shotgun (WGS) entry which is preliminary data.</text>
</comment>
<accession>A0AAD6ECQ4</accession>
<dbReference type="Proteomes" id="UP001213799">
    <property type="component" value="Unassembled WGS sequence"/>
</dbReference>
<proteinExistence type="predicted"/>
<evidence type="ECO:0000313" key="1">
    <source>
        <dbReference type="EMBL" id="KAJ5607960.1"/>
    </source>
</evidence>
<protein>
    <submittedName>
        <fullName evidence="1">Uncharacterized protein</fullName>
    </submittedName>
</protein>
<dbReference type="AlphaFoldDB" id="A0AAD6ECQ4"/>
<sequence>MRPNPFAPARGTITVLECFITVEVPDAIVSEASNADTSIATLLESSVFVERVSWAVGAVAAKIGGFDSEYDSESYRDSDEAEH</sequence>